<dbReference type="Proteomes" id="UP000777002">
    <property type="component" value="Unassembled WGS sequence"/>
</dbReference>
<dbReference type="EMBL" id="JACJKX010000011">
    <property type="protein sequence ID" value="MBM6928926.1"/>
    <property type="molecule type" value="Genomic_DNA"/>
</dbReference>
<feature type="domain" description="Aminotransferase class I/classII large" evidence="1">
    <location>
        <begin position="56"/>
        <end position="358"/>
    </location>
</feature>
<dbReference type="SUPFAM" id="SSF53383">
    <property type="entry name" value="PLP-dependent transferases"/>
    <property type="match status" value="1"/>
</dbReference>
<dbReference type="NCBIfam" id="NF005593">
    <property type="entry name" value="PRK07324.1"/>
    <property type="match status" value="1"/>
</dbReference>
<dbReference type="PANTHER" id="PTHR43510:SF1">
    <property type="entry name" value="AMINOTRANSFERASE FUNCTION, HYPOTHETICAL (EUROFUNG)"/>
    <property type="match status" value="1"/>
</dbReference>
<gene>
    <name evidence="2" type="ORF">H5985_06570</name>
</gene>
<keyword evidence="2" id="KW-0032">Aminotransferase</keyword>
<comment type="caution">
    <text evidence="2">The sequence shown here is derived from an EMBL/GenBank/DDBJ whole genome shotgun (WGS) entry which is preliminary data.</text>
</comment>
<dbReference type="RefSeq" id="WP_205050515.1">
    <property type="nucleotide sequence ID" value="NZ_JACJKX010000011.1"/>
</dbReference>
<keyword evidence="2" id="KW-0808">Transferase</keyword>
<proteinExistence type="predicted"/>
<dbReference type="Pfam" id="PF00155">
    <property type="entry name" value="Aminotran_1_2"/>
    <property type="match status" value="1"/>
</dbReference>
<evidence type="ECO:0000313" key="2">
    <source>
        <dbReference type="EMBL" id="MBM6928926.1"/>
    </source>
</evidence>
<accession>A0ABS2GU09</accession>
<reference evidence="2 3" key="1">
    <citation type="journal article" date="2021" name="Sci. Rep.">
        <title>The distribution of antibiotic resistance genes in chicken gut microbiota commensals.</title>
        <authorList>
            <person name="Juricova H."/>
            <person name="Matiasovicova J."/>
            <person name="Kubasova T."/>
            <person name="Cejkova D."/>
            <person name="Rychlik I."/>
        </authorList>
    </citation>
    <scope>NUCLEOTIDE SEQUENCE [LARGE SCALE GENOMIC DNA]</scope>
    <source>
        <strain evidence="2 3">An562</strain>
    </source>
</reference>
<dbReference type="CDD" id="cd00609">
    <property type="entry name" value="AAT_like"/>
    <property type="match status" value="1"/>
</dbReference>
<protein>
    <submittedName>
        <fullName evidence="2">Aminotransferase</fullName>
    </submittedName>
</protein>
<dbReference type="GO" id="GO:0008483">
    <property type="term" value="F:transaminase activity"/>
    <property type="evidence" value="ECO:0007669"/>
    <property type="project" value="UniProtKB-KW"/>
</dbReference>
<evidence type="ECO:0000259" key="1">
    <source>
        <dbReference type="Pfam" id="PF00155"/>
    </source>
</evidence>
<dbReference type="PANTHER" id="PTHR43510">
    <property type="entry name" value="AMINOTRANSFERASE FUNCTION, HYPOTHETICAL (EUROFUNG)"/>
    <property type="match status" value="1"/>
</dbReference>
<dbReference type="InterPro" id="IPR015424">
    <property type="entry name" value="PyrdxlP-dep_Trfase"/>
</dbReference>
<organism evidence="2 3">
    <name type="scientific">Parasutterella secunda</name>
    <dbReference type="NCBI Taxonomy" id="626947"/>
    <lineage>
        <taxon>Bacteria</taxon>
        <taxon>Pseudomonadati</taxon>
        <taxon>Pseudomonadota</taxon>
        <taxon>Betaproteobacteria</taxon>
        <taxon>Burkholderiales</taxon>
        <taxon>Sutterellaceae</taxon>
        <taxon>Parasutterella</taxon>
    </lineage>
</organism>
<sequence>MKIEAFGVEQWMNEWETKCTYNVAETCVESVTVEELLALAGVSPEQMTADLLKKKLTYGWIEGSTRVRELIAGLYQKQSAANVVTTHGCIGANMLVHETLVEPGDHVISVIPTYQQHYSIPESFGADIQTLRLKPENGFLPDLKELREMVKPNTKLICINNPNNPTGSLMNEAMLREICDIAKSVDAWVLCDEVYRGLTQEDVYSPSVADMYEKGISTGSMSKVFSLAGLRFGWVTGPQSLISAVLHHRDYNTISVGMIDEYFAELALGAKDKILARNRAIVRENLEILDRWVQSEPRASYVKPKAGTTAFVHIDTQLASHEFCERLVKEKGVMFTPGSALHTEGYVRIGYANNKEVLKKGLELTSEFLREIP</sequence>
<dbReference type="InterPro" id="IPR015421">
    <property type="entry name" value="PyrdxlP-dep_Trfase_major"/>
</dbReference>
<dbReference type="InterPro" id="IPR015422">
    <property type="entry name" value="PyrdxlP-dep_Trfase_small"/>
</dbReference>
<name>A0ABS2GU09_9BURK</name>
<keyword evidence="3" id="KW-1185">Reference proteome</keyword>
<dbReference type="Gene3D" id="3.40.640.10">
    <property type="entry name" value="Type I PLP-dependent aspartate aminotransferase-like (Major domain)"/>
    <property type="match status" value="1"/>
</dbReference>
<dbReference type="Gene3D" id="3.90.1150.10">
    <property type="entry name" value="Aspartate Aminotransferase, domain 1"/>
    <property type="match status" value="1"/>
</dbReference>
<dbReference type="InterPro" id="IPR004839">
    <property type="entry name" value="Aminotransferase_I/II_large"/>
</dbReference>
<evidence type="ECO:0000313" key="3">
    <source>
        <dbReference type="Proteomes" id="UP000777002"/>
    </source>
</evidence>